<dbReference type="SUPFAM" id="SSF53448">
    <property type="entry name" value="Nucleotide-diphospho-sugar transferases"/>
    <property type="match status" value="1"/>
</dbReference>
<dbReference type="HAMAP" id="MF_00316">
    <property type="entry name" value="MobA"/>
    <property type="match status" value="1"/>
</dbReference>
<comment type="caution">
    <text evidence="8">Lacks conserved residue(s) required for the propagation of feature annotation.</text>
</comment>
<dbReference type="Gene3D" id="3.90.550.10">
    <property type="entry name" value="Spore Coat Polysaccharide Biosynthesis Protein SpsA, Chain A"/>
    <property type="match status" value="1"/>
</dbReference>
<keyword evidence="4 8" id="KW-0547">Nucleotide-binding</keyword>
<organism evidence="11 12">
    <name type="scientific">Tenggerimyces flavus</name>
    <dbReference type="NCBI Taxonomy" id="1708749"/>
    <lineage>
        <taxon>Bacteria</taxon>
        <taxon>Bacillati</taxon>
        <taxon>Actinomycetota</taxon>
        <taxon>Actinomycetes</taxon>
        <taxon>Propionibacteriales</taxon>
        <taxon>Nocardioidaceae</taxon>
        <taxon>Tenggerimyces</taxon>
    </lineage>
</organism>
<evidence type="ECO:0000256" key="4">
    <source>
        <dbReference type="ARBA" id="ARBA00022741"/>
    </source>
</evidence>
<sequence length="293" mass="29884">MGISYDLVVLAGGGSRRMGGTDKVLLEVAGESMLDRVLAAGAGARVRVVVGPRRPVSHEGVPVSNRSTEGVPDSKRVGAVRWAREEPPGSGPLAGVAAGVAALGLSGAEVVVVLAGDMPLLDPETVNALVAAAPAVLADQAGQPQPLAAAYPRAALLAALTELGDPTGRPVRLLLDLLRPTLVPAPIQAQDADTPEDLARIRRAAGHHRGMLLDDWTAQLCADLGIEGLDVDVHGLLDLARDAAHSVDRPAAPLTTFLVGYAAALRGGGADQVAECSRIASEAASHWSPSAAD</sequence>
<keyword evidence="7 8" id="KW-0501">Molybdenum cofactor biosynthesis</keyword>
<evidence type="ECO:0000256" key="8">
    <source>
        <dbReference type="HAMAP-Rule" id="MF_00316"/>
    </source>
</evidence>
<evidence type="ECO:0000313" key="12">
    <source>
        <dbReference type="Proteomes" id="UP001595699"/>
    </source>
</evidence>
<dbReference type="InterPro" id="IPR029044">
    <property type="entry name" value="Nucleotide-diphossugar_trans"/>
</dbReference>
<evidence type="ECO:0000259" key="10">
    <source>
        <dbReference type="Pfam" id="PF20058"/>
    </source>
</evidence>
<comment type="cofactor">
    <cofactor evidence="8">
        <name>Mg(2+)</name>
        <dbReference type="ChEBI" id="CHEBI:18420"/>
    </cofactor>
</comment>
<feature type="binding site" evidence="8">
    <location>
        <position position="117"/>
    </location>
    <ligand>
        <name>GTP</name>
        <dbReference type="ChEBI" id="CHEBI:37565"/>
    </ligand>
</feature>
<comment type="similarity">
    <text evidence="8">Belongs to the MobA family.</text>
</comment>
<dbReference type="PANTHER" id="PTHR19136">
    <property type="entry name" value="MOLYBDENUM COFACTOR GUANYLYLTRANSFERASE"/>
    <property type="match status" value="1"/>
</dbReference>
<comment type="domain">
    <text evidence="8">The N-terminal domain determines nucleotide recognition and specific binding, while the C-terminal domain determines the specific binding to the target protein.</text>
</comment>
<evidence type="ECO:0000256" key="2">
    <source>
        <dbReference type="ARBA" id="ARBA00022679"/>
    </source>
</evidence>
<comment type="subcellular location">
    <subcellularLocation>
        <location evidence="8">Cytoplasm</location>
    </subcellularLocation>
</comment>
<keyword evidence="3 8" id="KW-0479">Metal-binding</keyword>
<accession>A0ABV7YFJ0</accession>
<proteinExistence type="inferred from homology"/>
<evidence type="ECO:0000256" key="1">
    <source>
        <dbReference type="ARBA" id="ARBA00022490"/>
    </source>
</evidence>
<comment type="function">
    <text evidence="8">Transfers a GMP moiety from GTP to Mo-molybdopterin (Mo-MPT) cofactor (Moco or molybdenum cofactor) to form Mo-molybdopterin guanine dinucleotide (Mo-MGD) cofactor.</text>
</comment>
<feature type="binding site" evidence="8">
    <location>
        <position position="117"/>
    </location>
    <ligand>
        <name>Mg(2+)</name>
        <dbReference type="ChEBI" id="CHEBI:18420"/>
    </ligand>
</feature>
<evidence type="ECO:0000256" key="7">
    <source>
        <dbReference type="ARBA" id="ARBA00023150"/>
    </source>
</evidence>
<keyword evidence="1 8" id="KW-0963">Cytoplasm</keyword>
<dbReference type="Proteomes" id="UP001595699">
    <property type="component" value="Unassembled WGS sequence"/>
</dbReference>
<dbReference type="InterPro" id="IPR045598">
    <property type="entry name" value="DUF6457"/>
</dbReference>
<reference evidence="12" key="1">
    <citation type="journal article" date="2019" name="Int. J. Syst. Evol. Microbiol.">
        <title>The Global Catalogue of Microorganisms (GCM) 10K type strain sequencing project: providing services to taxonomists for standard genome sequencing and annotation.</title>
        <authorList>
            <consortium name="The Broad Institute Genomics Platform"/>
            <consortium name="The Broad Institute Genome Sequencing Center for Infectious Disease"/>
            <person name="Wu L."/>
            <person name="Ma J."/>
        </authorList>
    </citation>
    <scope>NUCLEOTIDE SEQUENCE [LARGE SCALE GENOMIC DNA]</scope>
    <source>
        <strain evidence="12">CGMCC 4.7241</strain>
    </source>
</reference>
<name>A0ABV7YFJ0_9ACTN</name>
<evidence type="ECO:0000256" key="6">
    <source>
        <dbReference type="ARBA" id="ARBA00023134"/>
    </source>
</evidence>
<keyword evidence="12" id="KW-1185">Reference proteome</keyword>
<dbReference type="Pfam" id="PF20058">
    <property type="entry name" value="DUF6457"/>
    <property type="match status" value="1"/>
</dbReference>
<dbReference type="Pfam" id="PF12804">
    <property type="entry name" value="NTP_transf_3"/>
    <property type="match status" value="1"/>
</dbReference>
<feature type="binding site" evidence="8">
    <location>
        <begin position="10"/>
        <end position="12"/>
    </location>
    <ligand>
        <name>GTP</name>
        <dbReference type="ChEBI" id="CHEBI:37565"/>
    </ligand>
</feature>
<dbReference type="InterPro" id="IPR025877">
    <property type="entry name" value="MobA-like_NTP_Trfase"/>
</dbReference>
<keyword evidence="5 8" id="KW-0460">Magnesium</keyword>
<dbReference type="RefSeq" id="WP_205116149.1">
    <property type="nucleotide sequence ID" value="NZ_JAFBCM010000001.1"/>
</dbReference>
<dbReference type="PANTHER" id="PTHR19136:SF81">
    <property type="entry name" value="MOLYBDENUM COFACTOR GUANYLYLTRANSFERASE"/>
    <property type="match status" value="1"/>
</dbReference>
<dbReference type="GO" id="GO:0016740">
    <property type="term" value="F:transferase activity"/>
    <property type="evidence" value="ECO:0007669"/>
    <property type="project" value="UniProtKB-KW"/>
</dbReference>
<evidence type="ECO:0000256" key="5">
    <source>
        <dbReference type="ARBA" id="ARBA00022842"/>
    </source>
</evidence>
<dbReference type="InterPro" id="IPR013482">
    <property type="entry name" value="Molybde_CF_guanTrfase"/>
</dbReference>
<evidence type="ECO:0000256" key="3">
    <source>
        <dbReference type="ARBA" id="ARBA00022723"/>
    </source>
</evidence>
<feature type="domain" description="DUF6457" evidence="10">
    <location>
        <begin position="212"/>
        <end position="290"/>
    </location>
</feature>
<protein>
    <recommendedName>
        <fullName evidence="8">Probable molybdenum cofactor guanylyltransferase</fullName>
        <shortName evidence="8">MoCo guanylyltransferase</shortName>
        <ecNumber evidence="8">2.7.7.77</ecNumber>
    </recommendedName>
    <alternativeName>
        <fullName evidence="8">GTP:molybdopterin guanylyltransferase</fullName>
    </alternativeName>
    <alternativeName>
        <fullName evidence="8">Mo-MPT guanylyltransferase</fullName>
    </alternativeName>
    <alternativeName>
        <fullName evidence="8">Molybdopterin guanylyltransferase</fullName>
    </alternativeName>
    <alternativeName>
        <fullName evidence="8">Molybdopterin-guanine dinucleotide synthase</fullName>
        <shortName evidence="8">MGD synthase</shortName>
    </alternativeName>
</protein>
<dbReference type="EC" id="2.7.7.77" evidence="8"/>
<feature type="binding site" evidence="8">
    <location>
        <position position="73"/>
    </location>
    <ligand>
        <name>GTP</name>
        <dbReference type="ChEBI" id="CHEBI:37565"/>
    </ligand>
</feature>
<evidence type="ECO:0000259" key="9">
    <source>
        <dbReference type="Pfam" id="PF12804"/>
    </source>
</evidence>
<dbReference type="EMBL" id="JBHRZH010000022">
    <property type="protein sequence ID" value="MFC3764026.1"/>
    <property type="molecule type" value="Genomic_DNA"/>
</dbReference>
<feature type="domain" description="MobA-like NTP transferase" evidence="9">
    <location>
        <begin position="8"/>
        <end position="165"/>
    </location>
</feature>
<keyword evidence="2 8" id="KW-0808">Transferase</keyword>
<feature type="binding site" evidence="8">
    <location>
        <position position="23"/>
    </location>
    <ligand>
        <name>GTP</name>
        <dbReference type="ChEBI" id="CHEBI:37565"/>
    </ligand>
</feature>
<comment type="catalytic activity">
    <reaction evidence="8">
        <text>Mo-molybdopterin + GTP + H(+) = Mo-molybdopterin guanine dinucleotide + diphosphate</text>
        <dbReference type="Rhea" id="RHEA:34243"/>
        <dbReference type="ChEBI" id="CHEBI:15378"/>
        <dbReference type="ChEBI" id="CHEBI:33019"/>
        <dbReference type="ChEBI" id="CHEBI:37565"/>
        <dbReference type="ChEBI" id="CHEBI:71302"/>
        <dbReference type="ChEBI" id="CHEBI:71310"/>
        <dbReference type="EC" id="2.7.7.77"/>
    </reaction>
</comment>
<comment type="caution">
    <text evidence="11">The sequence shown here is derived from an EMBL/GenBank/DDBJ whole genome shotgun (WGS) entry which is preliminary data.</text>
</comment>
<keyword evidence="6 8" id="KW-0342">GTP-binding</keyword>
<gene>
    <name evidence="8" type="primary">mobA</name>
    <name evidence="11" type="ORF">ACFOUW_24545</name>
</gene>
<evidence type="ECO:0000313" key="11">
    <source>
        <dbReference type="EMBL" id="MFC3764026.1"/>
    </source>
</evidence>